<feature type="region of interest" description="Disordered" evidence="4">
    <location>
        <begin position="684"/>
        <end position="710"/>
    </location>
</feature>
<feature type="region of interest" description="Disordered" evidence="4">
    <location>
        <begin position="1"/>
        <end position="33"/>
    </location>
</feature>
<evidence type="ECO:0000259" key="5">
    <source>
        <dbReference type="PROSITE" id="PS50600"/>
    </source>
</evidence>
<evidence type="ECO:0000313" key="7">
    <source>
        <dbReference type="Proteomes" id="UP000823388"/>
    </source>
</evidence>
<evidence type="ECO:0000256" key="1">
    <source>
        <dbReference type="ARBA" id="ARBA00005234"/>
    </source>
</evidence>
<dbReference type="PANTHER" id="PTHR34835:SF60">
    <property type="entry name" value="OS10G0490300 PROTEIN"/>
    <property type="match status" value="1"/>
</dbReference>
<reference evidence="6" key="1">
    <citation type="submission" date="2020-05" db="EMBL/GenBank/DDBJ databases">
        <title>WGS assembly of Panicum virgatum.</title>
        <authorList>
            <person name="Lovell J.T."/>
            <person name="Jenkins J."/>
            <person name="Shu S."/>
            <person name="Juenger T.E."/>
            <person name="Schmutz J."/>
        </authorList>
    </citation>
    <scope>NUCLEOTIDE SEQUENCE</scope>
    <source>
        <strain evidence="6">AP13</strain>
    </source>
</reference>
<dbReference type="SUPFAM" id="SSF54001">
    <property type="entry name" value="Cysteine proteinases"/>
    <property type="match status" value="1"/>
</dbReference>
<name>A0A8T0THP0_PANVG</name>
<evidence type="ECO:0000256" key="3">
    <source>
        <dbReference type="ARBA" id="ARBA00022801"/>
    </source>
</evidence>
<protein>
    <recommendedName>
        <fullName evidence="5">Ubiquitin-like protease family profile domain-containing protein</fullName>
    </recommendedName>
</protein>
<dbReference type="Proteomes" id="UP000823388">
    <property type="component" value="Chromosome 4N"/>
</dbReference>
<evidence type="ECO:0000256" key="2">
    <source>
        <dbReference type="ARBA" id="ARBA00022670"/>
    </source>
</evidence>
<dbReference type="GO" id="GO:0008234">
    <property type="term" value="F:cysteine-type peptidase activity"/>
    <property type="evidence" value="ECO:0007669"/>
    <property type="project" value="InterPro"/>
</dbReference>
<keyword evidence="3" id="KW-0378">Hydrolase</keyword>
<comment type="similarity">
    <text evidence="1">Belongs to the peptidase C48 family.</text>
</comment>
<evidence type="ECO:0000313" key="6">
    <source>
        <dbReference type="EMBL" id="KAG2608665.1"/>
    </source>
</evidence>
<dbReference type="AlphaFoldDB" id="A0A8T0THP0"/>
<feature type="domain" description="Ubiquitin-like protease family profile" evidence="5">
    <location>
        <begin position="750"/>
        <end position="940"/>
    </location>
</feature>
<dbReference type="PROSITE" id="PS50600">
    <property type="entry name" value="ULP_PROTEASE"/>
    <property type="match status" value="1"/>
</dbReference>
<dbReference type="Gene3D" id="3.40.395.10">
    <property type="entry name" value="Adenoviral Proteinase, Chain A"/>
    <property type="match status" value="1"/>
</dbReference>
<accession>A0A8T0THP0</accession>
<keyword evidence="7" id="KW-1185">Reference proteome</keyword>
<dbReference type="EMBL" id="CM029044">
    <property type="protein sequence ID" value="KAG2608665.1"/>
    <property type="molecule type" value="Genomic_DNA"/>
</dbReference>
<comment type="caution">
    <text evidence="6">The sequence shown here is derived from an EMBL/GenBank/DDBJ whole genome shotgun (WGS) entry which is preliminary data.</text>
</comment>
<dbReference type="PANTHER" id="PTHR34835">
    <property type="entry name" value="OS07G0283600 PROTEIN-RELATED"/>
    <property type="match status" value="1"/>
</dbReference>
<dbReference type="InterPro" id="IPR038765">
    <property type="entry name" value="Papain-like_cys_pep_sf"/>
</dbReference>
<organism evidence="6 7">
    <name type="scientific">Panicum virgatum</name>
    <name type="common">Blackwell switchgrass</name>
    <dbReference type="NCBI Taxonomy" id="38727"/>
    <lineage>
        <taxon>Eukaryota</taxon>
        <taxon>Viridiplantae</taxon>
        <taxon>Streptophyta</taxon>
        <taxon>Embryophyta</taxon>
        <taxon>Tracheophyta</taxon>
        <taxon>Spermatophyta</taxon>
        <taxon>Magnoliopsida</taxon>
        <taxon>Liliopsida</taxon>
        <taxon>Poales</taxon>
        <taxon>Poaceae</taxon>
        <taxon>PACMAD clade</taxon>
        <taxon>Panicoideae</taxon>
        <taxon>Panicodae</taxon>
        <taxon>Paniceae</taxon>
        <taxon>Panicinae</taxon>
        <taxon>Panicum</taxon>
        <taxon>Panicum sect. Hiantes</taxon>
    </lineage>
</organism>
<proteinExistence type="inferred from homology"/>
<dbReference type="GO" id="GO:0006508">
    <property type="term" value="P:proteolysis"/>
    <property type="evidence" value="ECO:0007669"/>
    <property type="project" value="UniProtKB-KW"/>
</dbReference>
<feature type="compositionally biased region" description="Acidic residues" evidence="4">
    <location>
        <begin position="18"/>
        <end position="33"/>
    </location>
</feature>
<evidence type="ECO:0000256" key="4">
    <source>
        <dbReference type="SAM" id="MobiDB-lite"/>
    </source>
</evidence>
<dbReference type="Pfam" id="PF02902">
    <property type="entry name" value="Peptidase_C48"/>
    <property type="match status" value="1"/>
</dbReference>
<keyword evidence="2" id="KW-0645">Protease</keyword>
<feature type="compositionally biased region" description="Polar residues" evidence="4">
    <location>
        <begin position="578"/>
        <end position="588"/>
    </location>
</feature>
<feature type="compositionally biased region" description="Polar residues" evidence="4">
    <location>
        <begin position="602"/>
        <end position="617"/>
    </location>
</feature>
<gene>
    <name evidence="6" type="ORF">PVAP13_4NG339150</name>
</gene>
<feature type="region of interest" description="Disordered" evidence="4">
    <location>
        <begin position="573"/>
        <end position="617"/>
    </location>
</feature>
<dbReference type="InterPro" id="IPR003653">
    <property type="entry name" value="Peptidase_C48_C"/>
</dbReference>
<sequence>MATRRRRGLADCNRAYMEPEENDSSEAASESDDIELIDCDVDSDEIDGSSSSDDVELKRELYKQVLLDFNRIKELKSKLKTSFSHQRKKMKSSKKPKDVFTRFSVKAFSSVIEALTPDEKIVIERYGFGALLHFDKCFVPNNFAKWVANLVDYKSGDIVLDGKVISLTKESVHSVLGLPIGGSAFPSDTVSGKSTVLEKIGKSSMPSVTFFVNKLTKNKEILPDEDFFICFMLVALNTFLCPNSSVSPSPIHFGIFADVERAKEFDWSAYVLNWLIESIKLFKKGKSSKATDSTTLGGCLYYLTVMYLDYVDFGPRRPPHTLPRISIWKGDMIKTYSDLDLKSPGCYGFRPLLDYCDTCYSKNPHLFDNPTYAASADSEFLAMIDSVSRCRDIPIISPTDNTSTALNPNQSGVHSTLRLPALCPEKQPSVHTQFTNKNSKLHSDHDGRSDLIPSSSNLNSSLLNQEHVTKFLDKLTRMRNSPATPKSSSKDFIRPANSCPPSWFAEEKLRVANSKLSTGKSVFQSGVGSLRTALHDISNGNMFGTQHSRNPTPNSCNRDLGKDIIMLEDDVEFVPDSYSPNSRPSQSGAMRDKEDSPPRFTPNLSSKRPSSTSNRNVSFALPSKTLELQKSPEVQVLREATLAQTVRSMTRRSDEMYNKKFSATPCSKATPVLSTTPTALDDASANSSYGLPRYQHRDSSTGGKVPIHGPRRVVKPGPLFNVDFETTKKKISVSKSELRNYKAICNLATSQFSNEDAVSIAKVRCTFWSPGESLKPGGLVNSFVVSAFCYSLYMNPAGAPDVSKSHYFFANIGENLHKDFDDANQDTIARAFKRSSRSRPLNHSNNLYFPICINDHWFVFVVDIKDRKFVFLDSLYHKDHEFQEIARDRLIPSFQLYWDRFVQVGMGFDEYEVLYPDVPLQPSDNIADSGIYAMMFLQCWKSPRSVLRNIFDSSDIPIIRVKIANDLLFLPGNSGMKNRVIEYEF</sequence>